<comment type="caution">
    <text evidence="2">The sequence shown here is derived from an EMBL/GenBank/DDBJ whole genome shotgun (WGS) entry which is preliminary data.</text>
</comment>
<dbReference type="SMART" id="SM00028">
    <property type="entry name" value="TPR"/>
    <property type="match status" value="7"/>
</dbReference>
<dbReference type="Proteomes" id="UP001244552">
    <property type="component" value="Unassembled WGS sequence"/>
</dbReference>
<sequence>MVTLSQALLIALDHHQAGRTAEAEELYRRILAADPEHADAMQLLGVLSAQAGGLDRAGRLLRLAVALRPDGPGGVSNLAGLRQSAGDAAEAFRLYGRALRLMPDLADAHAGRCAALRALDRNGPALAAGERALALAPTHADALTNRAGALLAGGDAAAAERCARRALRLNPRSAAAHAALAAALAAGRRWTEAEASARAALASDRGLADAWELLGAVLAKLGRFPDSLDAFAAAERLRSGPALWAARGTALVAMAKPREALADFDRALAARPQDAGLHWNRGFARLLAGDYEGGWPEFDWRRHDDRAEPPWRRLDRPTWRGEPLAGRTILLYAEQGLGDTLQFLRYVPLVAARGATVILEVQRPLLPLAAGLEGAARVIARGDPLPQFDLECPLMSLPRAFGTTLDRVPAAVPYIVPDPLRAARWRDRLAEDARSVPGVEGRRRPLRVGVVWAGNPRFPGDGLRSPRLSGLRALFGVPGCRFYGLQMGPGRSDLAETAMPSSATDPGFIDLGPDIADFADTAAIMTALDLVVSSCTGPAHLAGALGVPLWVALPFSPDWRWLLARDDSPWYPTAKLFRQPSPGDWSSVAGRMAAELALAVQRFTPSP</sequence>
<dbReference type="InterPro" id="IPR019734">
    <property type="entry name" value="TPR_rpt"/>
</dbReference>
<dbReference type="InterPro" id="IPR052943">
    <property type="entry name" value="TMTC_O-mannosyl-trnsfr"/>
</dbReference>
<evidence type="ECO:0000313" key="3">
    <source>
        <dbReference type="Proteomes" id="UP001244552"/>
    </source>
</evidence>
<dbReference type="InterPro" id="IPR011990">
    <property type="entry name" value="TPR-like_helical_dom_sf"/>
</dbReference>
<name>A0ABU0MFS2_9PROT</name>
<dbReference type="SUPFAM" id="SSF48452">
    <property type="entry name" value="TPR-like"/>
    <property type="match status" value="1"/>
</dbReference>
<evidence type="ECO:0000313" key="2">
    <source>
        <dbReference type="EMBL" id="MDQ0532275.1"/>
    </source>
</evidence>
<dbReference type="SUPFAM" id="SSF53756">
    <property type="entry name" value="UDP-Glycosyltransferase/glycogen phosphorylase"/>
    <property type="match status" value="1"/>
</dbReference>
<dbReference type="Pfam" id="PF13432">
    <property type="entry name" value="TPR_16"/>
    <property type="match status" value="2"/>
</dbReference>
<reference evidence="2 3" key="1">
    <citation type="submission" date="2023-07" db="EMBL/GenBank/DDBJ databases">
        <title>Genomic Encyclopedia of Type Strains, Phase IV (KMG-IV): sequencing the most valuable type-strain genomes for metagenomic binning, comparative biology and taxonomic classification.</title>
        <authorList>
            <person name="Goeker M."/>
        </authorList>
    </citation>
    <scope>NUCLEOTIDE SEQUENCE [LARGE SCALE GENOMIC DNA]</scope>
    <source>
        <strain evidence="2 3">DSM 19922</strain>
    </source>
</reference>
<dbReference type="Gene3D" id="3.40.50.2000">
    <property type="entry name" value="Glycogen Phosphorylase B"/>
    <property type="match status" value="1"/>
</dbReference>
<gene>
    <name evidence="2" type="ORF">QO018_001119</name>
</gene>
<dbReference type="Gene3D" id="1.25.40.10">
    <property type="entry name" value="Tetratricopeptide repeat domain"/>
    <property type="match status" value="4"/>
</dbReference>
<dbReference type="Pfam" id="PF14559">
    <property type="entry name" value="TPR_19"/>
    <property type="match status" value="1"/>
</dbReference>
<protein>
    <submittedName>
        <fullName evidence="2">Tetratricopeptide (TPR) repeat protein</fullName>
    </submittedName>
</protein>
<dbReference type="RefSeq" id="WP_209980067.1">
    <property type="nucleotide sequence ID" value="NZ_JAGINO010000003.1"/>
</dbReference>
<organism evidence="2 3">
    <name type="scientific">Azospirillum picis</name>
    <dbReference type="NCBI Taxonomy" id="488438"/>
    <lineage>
        <taxon>Bacteria</taxon>
        <taxon>Pseudomonadati</taxon>
        <taxon>Pseudomonadota</taxon>
        <taxon>Alphaproteobacteria</taxon>
        <taxon>Rhodospirillales</taxon>
        <taxon>Azospirillaceae</taxon>
        <taxon>Azospirillum</taxon>
    </lineage>
</organism>
<dbReference type="EMBL" id="JAUSVU010000003">
    <property type="protein sequence ID" value="MDQ0532275.1"/>
    <property type="molecule type" value="Genomic_DNA"/>
</dbReference>
<proteinExistence type="predicted"/>
<dbReference type="PANTHER" id="PTHR44809">
    <property type="match status" value="1"/>
</dbReference>
<evidence type="ECO:0000256" key="1">
    <source>
        <dbReference type="PROSITE-ProRule" id="PRU00339"/>
    </source>
</evidence>
<dbReference type="PROSITE" id="PS50005">
    <property type="entry name" value="TPR"/>
    <property type="match status" value="1"/>
</dbReference>
<accession>A0ABU0MFS2</accession>
<keyword evidence="1" id="KW-0802">TPR repeat</keyword>
<dbReference type="PANTHER" id="PTHR44809:SF1">
    <property type="entry name" value="PROTEIN O-MANNOSYL-TRANSFERASE TMTC1"/>
    <property type="match status" value="1"/>
</dbReference>
<feature type="repeat" description="TPR" evidence="1">
    <location>
        <begin position="241"/>
        <end position="274"/>
    </location>
</feature>
<keyword evidence="3" id="KW-1185">Reference proteome</keyword>